<dbReference type="OrthoDB" id="10068428at2759"/>
<sequence length="146" mass="16600">MDSPLGTEPRQRGPLVSAVKRQHEVTMGQEGLGDCEGSETEEGNMTPATPKRRRRGPRARASNDPDDDDSSRKGMGQGTCSGRRRRRHSSSRGDLDATKRIAVLQSRIQELKRTYMQVKTELASVERRRKKLRRKEREKDTKPELT</sequence>
<gene>
    <name evidence="2" type="ORF">E2C01_030612</name>
</gene>
<keyword evidence="3" id="KW-1185">Reference proteome</keyword>
<organism evidence="2 3">
    <name type="scientific">Portunus trituberculatus</name>
    <name type="common">Swimming crab</name>
    <name type="synonym">Neptunus trituberculatus</name>
    <dbReference type="NCBI Taxonomy" id="210409"/>
    <lineage>
        <taxon>Eukaryota</taxon>
        <taxon>Metazoa</taxon>
        <taxon>Ecdysozoa</taxon>
        <taxon>Arthropoda</taxon>
        <taxon>Crustacea</taxon>
        <taxon>Multicrustacea</taxon>
        <taxon>Malacostraca</taxon>
        <taxon>Eumalacostraca</taxon>
        <taxon>Eucarida</taxon>
        <taxon>Decapoda</taxon>
        <taxon>Pleocyemata</taxon>
        <taxon>Brachyura</taxon>
        <taxon>Eubrachyura</taxon>
        <taxon>Portunoidea</taxon>
        <taxon>Portunidae</taxon>
        <taxon>Portuninae</taxon>
        <taxon>Portunus</taxon>
    </lineage>
</organism>
<evidence type="ECO:0000256" key="1">
    <source>
        <dbReference type="SAM" id="MobiDB-lite"/>
    </source>
</evidence>
<accession>A0A5B7EVQ7</accession>
<feature type="region of interest" description="Disordered" evidence="1">
    <location>
        <begin position="122"/>
        <end position="146"/>
    </location>
</feature>
<protein>
    <submittedName>
        <fullName evidence="2">Uncharacterized protein</fullName>
    </submittedName>
</protein>
<proteinExistence type="predicted"/>
<name>A0A5B7EVQ7_PORTR</name>
<reference evidence="2 3" key="1">
    <citation type="submission" date="2019-05" db="EMBL/GenBank/DDBJ databases">
        <title>Another draft genome of Portunus trituberculatus and its Hox gene families provides insights of decapod evolution.</title>
        <authorList>
            <person name="Jeong J.-H."/>
            <person name="Song I."/>
            <person name="Kim S."/>
            <person name="Choi T."/>
            <person name="Kim D."/>
            <person name="Ryu S."/>
            <person name="Kim W."/>
        </authorList>
    </citation>
    <scope>NUCLEOTIDE SEQUENCE [LARGE SCALE GENOMIC DNA]</scope>
    <source>
        <tissue evidence="2">Muscle</tissue>
    </source>
</reference>
<dbReference type="EMBL" id="VSRR010003698">
    <property type="protein sequence ID" value="MPC37138.1"/>
    <property type="molecule type" value="Genomic_DNA"/>
</dbReference>
<evidence type="ECO:0000313" key="2">
    <source>
        <dbReference type="EMBL" id="MPC37138.1"/>
    </source>
</evidence>
<dbReference type="Proteomes" id="UP000324222">
    <property type="component" value="Unassembled WGS sequence"/>
</dbReference>
<comment type="caution">
    <text evidence="2">The sequence shown here is derived from an EMBL/GenBank/DDBJ whole genome shotgun (WGS) entry which is preliminary data.</text>
</comment>
<feature type="compositionally biased region" description="Basic and acidic residues" evidence="1">
    <location>
        <begin position="135"/>
        <end position="146"/>
    </location>
</feature>
<dbReference type="AlphaFoldDB" id="A0A5B7EVQ7"/>
<feature type="region of interest" description="Disordered" evidence="1">
    <location>
        <begin position="1"/>
        <end position="100"/>
    </location>
</feature>
<evidence type="ECO:0000313" key="3">
    <source>
        <dbReference type="Proteomes" id="UP000324222"/>
    </source>
</evidence>